<name>A0A9D3UXY6_9ROSI</name>
<dbReference type="AlphaFoldDB" id="A0A9D3UXY6"/>
<evidence type="ECO:0000259" key="1">
    <source>
        <dbReference type="Pfam" id="PF13456"/>
    </source>
</evidence>
<keyword evidence="3" id="KW-1185">Reference proteome</keyword>
<gene>
    <name evidence="2" type="ORF">J1N35_028471</name>
</gene>
<sequence>MNVERVRRGIGSDNTCRICGHDLEELLHVLRVCPMAKDIWNKLIPIEKQVRFYFRSFHEWMTENLQTMLSFGSNGIDWSCLFGMISWCIWKNHNSFVFRISLGARRKSSRSLIVGYLGCSVLERELWGILDGLDMSLDQDFKYILIQTDSCEAFNAIQEAFVGDSKSTLIRIIHQLLSKVLHWSIQHPSR</sequence>
<organism evidence="2 3">
    <name type="scientific">Gossypium stocksii</name>
    <dbReference type="NCBI Taxonomy" id="47602"/>
    <lineage>
        <taxon>Eukaryota</taxon>
        <taxon>Viridiplantae</taxon>
        <taxon>Streptophyta</taxon>
        <taxon>Embryophyta</taxon>
        <taxon>Tracheophyta</taxon>
        <taxon>Spermatophyta</taxon>
        <taxon>Magnoliopsida</taxon>
        <taxon>eudicotyledons</taxon>
        <taxon>Gunneridae</taxon>
        <taxon>Pentapetalae</taxon>
        <taxon>rosids</taxon>
        <taxon>malvids</taxon>
        <taxon>Malvales</taxon>
        <taxon>Malvaceae</taxon>
        <taxon>Malvoideae</taxon>
        <taxon>Gossypium</taxon>
    </lineage>
</organism>
<comment type="caution">
    <text evidence="2">The sequence shown here is derived from an EMBL/GenBank/DDBJ whole genome shotgun (WGS) entry which is preliminary data.</text>
</comment>
<dbReference type="InterPro" id="IPR002156">
    <property type="entry name" value="RNaseH_domain"/>
</dbReference>
<evidence type="ECO:0000313" key="2">
    <source>
        <dbReference type="EMBL" id="KAH1063484.1"/>
    </source>
</evidence>
<dbReference type="EMBL" id="JAIQCV010000009">
    <property type="protein sequence ID" value="KAH1063484.1"/>
    <property type="molecule type" value="Genomic_DNA"/>
</dbReference>
<dbReference type="Pfam" id="PF13456">
    <property type="entry name" value="RVT_3"/>
    <property type="match status" value="1"/>
</dbReference>
<dbReference type="OrthoDB" id="1000128at2759"/>
<dbReference type="GO" id="GO:0003676">
    <property type="term" value="F:nucleic acid binding"/>
    <property type="evidence" value="ECO:0007669"/>
    <property type="project" value="InterPro"/>
</dbReference>
<proteinExistence type="predicted"/>
<protein>
    <recommendedName>
        <fullName evidence="1">RNase H type-1 domain-containing protein</fullName>
    </recommendedName>
</protein>
<dbReference type="GO" id="GO:0004523">
    <property type="term" value="F:RNA-DNA hybrid ribonuclease activity"/>
    <property type="evidence" value="ECO:0007669"/>
    <property type="project" value="InterPro"/>
</dbReference>
<evidence type="ECO:0000313" key="3">
    <source>
        <dbReference type="Proteomes" id="UP000828251"/>
    </source>
</evidence>
<accession>A0A9D3UXY6</accession>
<dbReference type="Proteomes" id="UP000828251">
    <property type="component" value="Unassembled WGS sequence"/>
</dbReference>
<feature type="domain" description="RNase H type-1" evidence="1">
    <location>
        <begin position="120"/>
        <end position="190"/>
    </location>
</feature>
<reference evidence="2 3" key="1">
    <citation type="journal article" date="2021" name="Plant Biotechnol. J.">
        <title>Multi-omics assisted identification of the key and species-specific regulatory components of drought-tolerant mechanisms in Gossypium stocksii.</title>
        <authorList>
            <person name="Yu D."/>
            <person name="Ke L."/>
            <person name="Zhang D."/>
            <person name="Wu Y."/>
            <person name="Sun Y."/>
            <person name="Mei J."/>
            <person name="Sun J."/>
            <person name="Sun Y."/>
        </authorList>
    </citation>
    <scope>NUCLEOTIDE SEQUENCE [LARGE SCALE GENOMIC DNA]</scope>
    <source>
        <strain evidence="3">cv. E1</strain>
        <tissue evidence="2">Leaf</tissue>
    </source>
</reference>